<dbReference type="GO" id="GO:0002143">
    <property type="term" value="P:tRNA wobble position uridine thiolation"/>
    <property type="evidence" value="ECO:0007669"/>
    <property type="project" value="TreeGrafter"/>
</dbReference>
<dbReference type="GO" id="GO:0000049">
    <property type="term" value="F:tRNA binding"/>
    <property type="evidence" value="ECO:0007669"/>
    <property type="project" value="InterPro"/>
</dbReference>
<dbReference type="SUPFAM" id="SSF52402">
    <property type="entry name" value="Adenine nucleotide alpha hydrolases-like"/>
    <property type="match status" value="1"/>
</dbReference>
<evidence type="ECO:0000256" key="1">
    <source>
        <dbReference type="ARBA" id="ARBA00022490"/>
    </source>
</evidence>
<dbReference type="AlphaFoldDB" id="A0A4P9XQW5"/>
<name>A0A4P9XQW5_9FUNG</name>
<dbReference type="GO" id="GO:0005829">
    <property type="term" value="C:cytosol"/>
    <property type="evidence" value="ECO:0007669"/>
    <property type="project" value="TreeGrafter"/>
</dbReference>
<accession>A0A4P9XQW5</accession>
<dbReference type="GO" id="GO:0032447">
    <property type="term" value="P:protein urmylation"/>
    <property type="evidence" value="ECO:0007669"/>
    <property type="project" value="UniProtKB-UniRule"/>
</dbReference>
<keyword evidence="5" id="KW-1185">Reference proteome</keyword>
<comment type="similarity">
    <text evidence="3">Belongs to the CTU2/NCS2 family.</text>
</comment>
<reference evidence="5" key="1">
    <citation type="journal article" date="2018" name="Nat. Microbiol.">
        <title>Leveraging single-cell genomics to expand the fungal tree of life.</title>
        <authorList>
            <person name="Ahrendt S.R."/>
            <person name="Quandt C.A."/>
            <person name="Ciobanu D."/>
            <person name="Clum A."/>
            <person name="Salamov A."/>
            <person name="Andreopoulos B."/>
            <person name="Cheng J.F."/>
            <person name="Woyke T."/>
            <person name="Pelin A."/>
            <person name="Henrissat B."/>
            <person name="Reynolds N.K."/>
            <person name="Benny G.L."/>
            <person name="Smith M.E."/>
            <person name="James T.Y."/>
            <person name="Grigoriev I.V."/>
        </authorList>
    </citation>
    <scope>NUCLEOTIDE SEQUENCE [LARGE SCALE GENOMIC DNA]</scope>
    <source>
        <strain evidence="5">RSA 1356</strain>
    </source>
</reference>
<dbReference type="OrthoDB" id="25129at2759"/>
<proteinExistence type="inferred from homology"/>
<keyword evidence="2 3" id="KW-0819">tRNA processing</keyword>
<dbReference type="InterPro" id="IPR014729">
    <property type="entry name" value="Rossmann-like_a/b/a_fold"/>
</dbReference>
<evidence type="ECO:0000256" key="3">
    <source>
        <dbReference type="HAMAP-Rule" id="MF_03054"/>
    </source>
</evidence>
<dbReference type="UniPathway" id="UPA00988"/>
<evidence type="ECO:0000313" key="5">
    <source>
        <dbReference type="Proteomes" id="UP000271241"/>
    </source>
</evidence>
<dbReference type="STRING" id="78915.A0A4P9XQW5"/>
<dbReference type="Proteomes" id="UP000271241">
    <property type="component" value="Unassembled WGS sequence"/>
</dbReference>
<dbReference type="PANTHER" id="PTHR20882">
    <property type="entry name" value="CYTOPLASMIC TRNA 2-THIOLATION PROTEIN 2"/>
    <property type="match status" value="1"/>
</dbReference>
<evidence type="ECO:0000313" key="4">
    <source>
        <dbReference type="EMBL" id="RKP07901.1"/>
    </source>
</evidence>
<dbReference type="GO" id="GO:0016779">
    <property type="term" value="F:nucleotidyltransferase activity"/>
    <property type="evidence" value="ECO:0007669"/>
    <property type="project" value="UniProtKB-UniRule"/>
</dbReference>
<dbReference type="Gene3D" id="3.40.50.620">
    <property type="entry name" value="HUPs"/>
    <property type="match status" value="1"/>
</dbReference>
<comment type="pathway">
    <text evidence="3">tRNA modification; 5-methoxycarbonylmethyl-2-thiouridine-tRNA biosynthesis.</text>
</comment>
<dbReference type="InterPro" id="IPR019407">
    <property type="entry name" value="CTU2"/>
</dbReference>
<protein>
    <recommendedName>
        <fullName evidence="3">Cytoplasmic tRNA 2-thiolation protein 2</fullName>
    </recommendedName>
</protein>
<organism evidence="4 5">
    <name type="scientific">Thamnocephalis sphaerospora</name>
    <dbReference type="NCBI Taxonomy" id="78915"/>
    <lineage>
        <taxon>Eukaryota</taxon>
        <taxon>Fungi</taxon>
        <taxon>Fungi incertae sedis</taxon>
        <taxon>Zoopagomycota</taxon>
        <taxon>Zoopagomycotina</taxon>
        <taxon>Zoopagomycetes</taxon>
        <taxon>Zoopagales</taxon>
        <taxon>Sigmoideomycetaceae</taxon>
        <taxon>Thamnocephalis</taxon>
    </lineage>
</organism>
<dbReference type="Pfam" id="PF10288">
    <property type="entry name" value="CTU2"/>
    <property type="match status" value="1"/>
</dbReference>
<comment type="subcellular location">
    <subcellularLocation>
        <location evidence="3">Cytoplasm</location>
    </subcellularLocation>
</comment>
<dbReference type="EMBL" id="KZ992659">
    <property type="protein sequence ID" value="RKP07901.1"/>
    <property type="molecule type" value="Genomic_DNA"/>
</dbReference>
<dbReference type="HAMAP" id="MF_03054">
    <property type="entry name" value="CTU2"/>
    <property type="match status" value="1"/>
</dbReference>
<dbReference type="GO" id="GO:0016783">
    <property type="term" value="F:sulfurtransferase activity"/>
    <property type="evidence" value="ECO:0007669"/>
    <property type="project" value="TreeGrafter"/>
</dbReference>
<evidence type="ECO:0000256" key="2">
    <source>
        <dbReference type="ARBA" id="ARBA00022694"/>
    </source>
</evidence>
<sequence length="639" mass="70568">MTFSATAQAMSSPPSARVRMLPPPNAMTTLHQAPELLRGPCNDDPFEEQMLWAFRHNQNVFVSARSTVMPASVAQGRLAHLARQLGTMCSRVENDRMETAAPSPAIATAAAASTVPLTQHQQRRRLLREMPCAKCKTARPKVVVRQDAFCVECFQRNVGAKFRTVLGKLRTPVEDAGGRAQMMVAYSGGTASRVLLQLADEYNKASRSQRFAGFYLCHVDESALAQDQDAATAFLEGVRRVAAEFTFTYVEEKLENIFDSDDPASMPAQKHWMLSVMPTRLQSSSIFAEELRAVLQQTTLCNAEKLRLLFSRIQSATTREDILEYFRQVLLRRAARRHECAAVWTADTATRVAIRTIANMAKGRGATLSHETAQTSELDEHGIAVWRPMRDTLDKEAVLYVYQRALSMPPPLRWPHHHRPRGKASIGRLSQDFIVGLERDFPATANTVTRTVGKLTPSAALDPTRRCPLCQRPADQDAADWNRLCTVATLDALRAGLADAKNSLPNLPLTFSDVVVTSSSTTGDRGDAKCGDTTAECCGSVNAGASTSCCENKAIKDSGTDDKPIDLLPTLCYGCFVNMRDLPAVLTFDPSRQDVDVCFPLPTFVGDMARQRVREEQLREHIQDFLLDDSDEGDANDEV</sequence>
<gene>
    <name evidence="3" type="primary">NCS2</name>
    <name evidence="3" type="synonym">CTU2</name>
    <name evidence="4" type="ORF">THASP1DRAFT_30279</name>
</gene>
<keyword evidence="1 3" id="KW-0963">Cytoplasm</keyword>
<comment type="function">
    <text evidence="3">Plays a central role in 2-thiolation of mcm(5)S(2)U at tRNA wobble positions of tRNA(Lys), tRNA(Glu) and tRNA(Gln). May act by forming a heterodimer with NCS6 that ligates sulfur from thiocarboxylated URM1 onto the uridine of tRNAs at wobble position. Prior mcm(5) tRNA modification by the elongator complex is required for 2-thiolation. May also be involved in protein urmylation.</text>
</comment>
<dbReference type="PANTHER" id="PTHR20882:SF14">
    <property type="entry name" value="CYTOPLASMIC TRNA 2-THIOLATION PROTEIN 2"/>
    <property type="match status" value="1"/>
</dbReference>